<dbReference type="AlphaFoldDB" id="A0A381V1A5"/>
<proteinExistence type="predicted"/>
<evidence type="ECO:0000259" key="1">
    <source>
        <dbReference type="Pfam" id="PF03205"/>
    </source>
</evidence>
<accession>A0A381V1A5</accession>
<dbReference type="GO" id="GO:0006777">
    <property type="term" value="P:Mo-molybdopterin cofactor biosynthetic process"/>
    <property type="evidence" value="ECO:0007669"/>
    <property type="project" value="InterPro"/>
</dbReference>
<organism evidence="2">
    <name type="scientific">marine metagenome</name>
    <dbReference type="NCBI Taxonomy" id="408172"/>
    <lineage>
        <taxon>unclassified sequences</taxon>
        <taxon>metagenomes</taxon>
        <taxon>ecological metagenomes</taxon>
    </lineage>
</organism>
<evidence type="ECO:0000313" key="2">
    <source>
        <dbReference type="EMBL" id="SVA34179.1"/>
    </source>
</evidence>
<dbReference type="InterPro" id="IPR052539">
    <property type="entry name" value="MGD_biosynthesis_adapter"/>
</dbReference>
<dbReference type="SUPFAM" id="SSF52540">
    <property type="entry name" value="P-loop containing nucleoside triphosphate hydrolases"/>
    <property type="match status" value="1"/>
</dbReference>
<dbReference type="InterPro" id="IPR027417">
    <property type="entry name" value="P-loop_NTPase"/>
</dbReference>
<dbReference type="InterPro" id="IPR004435">
    <property type="entry name" value="MobB_dom"/>
</dbReference>
<dbReference type="EMBL" id="UINC01007592">
    <property type="protein sequence ID" value="SVA34179.1"/>
    <property type="molecule type" value="Genomic_DNA"/>
</dbReference>
<name>A0A381V1A5_9ZZZZ</name>
<dbReference type="Pfam" id="PF03205">
    <property type="entry name" value="MobB"/>
    <property type="match status" value="1"/>
</dbReference>
<sequence>MRVFGIAGFKNSGKTTLIVALLGILTGRGFKVATIKHAHHRFDIDHPGKDSYRHRDAGAEEVIVSSQKRWAHIRELGDQVEPPLDEFLGRIGPVDLVLIEGFKHSAQLKLEVRCSDSKEPMLAESDQNVCAIVSDAPLANSSVPVLDRADVDGIADFILQQLGLDSGLG</sequence>
<dbReference type="GO" id="GO:0005525">
    <property type="term" value="F:GTP binding"/>
    <property type="evidence" value="ECO:0007669"/>
    <property type="project" value="InterPro"/>
</dbReference>
<dbReference type="NCBIfam" id="TIGR00176">
    <property type="entry name" value="mobB"/>
    <property type="match status" value="1"/>
</dbReference>
<protein>
    <recommendedName>
        <fullName evidence="1">Molybdopterin-guanine dinucleotide biosynthesis protein B (MobB) domain-containing protein</fullName>
    </recommendedName>
</protein>
<dbReference type="PANTHER" id="PTHR40072">
    <property type="entry name" value="MOLYBDOPTERIN-GUANINE DINUCLEOTIDE BIOSYNTHESIS ADAPTER PROTEIN-RELATED"/>
    <property type="match status" value="1"/>
</dbReference>
<dbReference type="CDD" id="cd03116">
    <property type="entry name" value="MobB"/>
    <property type="match status" value="1"/>
</dbReference>
<feature type="domain" description="Molybdopterin-guanine dinucleotide biosynthesis protein B (MobB)" evidence="1">
    <location>
        <begin position="3"/>
        <end position="135"/>
    </location>
</feature>
<dbReference type="PANTHER" id="PTHR40072:SF1">
    <property type="entry name" value="MOLYBDOPTERIN-GUANINE DINUCLEOTIDE BIOSYNTHESIS ADAPTER PROTEIN"/>
    <property type="match status" value="1"/>
</dbReference>
<dbReference type="Gene3D" id="3.40.50.300">
    <property type="entry name" value="P-loop containing nucleotide triphosphate hydrolases"/>
    <property type="match status" value="1"/>
</dbReference>
<reference evidence="2" key="1">
    <citation type="submission" date="2018-05" db="EMBL/GenBank/DDBJ databases">
        <authorList>
            <person name="Lanie J.A."/>
            <person name="Ng W.-L."/>
            <person name="Kazmierczak K.M."/>
            <person name="Andrzejewski T.M."/>
            <person name="Davidsen T.M."/>
            <person name="Wayne K.J."/>
            <person name="Tettelin H."/>
            <person name="Glass J.I."/>
            <person name="Rusch D."/>
            <person name="Podicherti R."/>
            <person name="Tsui H.-C.T."/>
            <person name="Winkler M.E."/>
        </authorList>
    </citation>
    <scope>NUCLEOTIDE SEQUENCE</scope>
</reference>
<gene>
    <name evidence="2" type="ORF">METZ01_LOCUS87033</name>
</gene>